<reference evidence="2 3" key="1">
    <citation type="submission" date="2023-11" db="EMBL/GenBank/DDBJ databases">
        <authorList>
            <person name="Okamura Y."/>
        </authorList>
    </citation>
    <scope>NUCLEOTIDE SEQUENCE [LARGE SCALE GENOMIC DNA]</scope>
</reference>
<evidence type="ECO:0000256" key="1">
    <source>
        <dbReference type="SAM" id="MobiDB-lite"/>
    </source>
</evidence>
<name>A0AAV1ITZ8_9NEOP</name>
<sequence length="95" mass="10036">MAIYCHQAVRCNIHKEAIFSSRKTGGRAGGRQGGGTGSLCRLGLRRPSAATNNRPNECSRLATGLKPNTTANNAVDAFYKLNANSSCRVAASPSR</sequence>
<keyword evidence="3" id="KW-1185">Reference proteome</keyword>
<feature type="compositionally biased region" description="Gly residues" evidence="1">
    <location>
        <begin position="26"/>
        <end position="37"/>
    </location>
</feature>
<dbReference type="Proteomes" id="UP001497472">
    <property type="component" value="Unassembled WGS sequence"/>
</dbReference>
<evidence type="ECO:0000313" key="3">
    <source>
        <dbReference type="Proteomes" id="UP001497472"/>
    </source>
</evidence>
<feature type="region of interest" description="Disordered" evidence="1">
    <location>
        <begin position="22"/>
        <end position="64"/>
    </location>
</feature>
<dbReference type="AlphaFoldDB" id="A0AAV1ITZ8"/>
<dbReference type="EMBL" id="CAVLEF010000001">
    <property type="protein sequence ID" value="CAK1540408.1"/>
    <property type="molecule type" value="Genomic_DNA"/>
</dbReference>
<evidence type="ECO:0000313" key="2">
    <source>
        <dbReference type="EMBL" id="CAK1540408.1"/>
    </source>
</evidence>
<proteinExistence type="predicted"/>
<comment type="caution">
    <text evidence="2">The sequence shown here is derived from an EMBL/GenBank/DDBJ whole genome shotgun (WGS) entry which is preliminary data.</text>
</comment>
<protein>
    <submittedName>
        <fullName evidence="2">Uncharacterized protein</fullName>
    </submittedName>
</protein>
<gene>
    <name evidence="2" type="ORF">LNINA_LOCUS466</name>
</gene>
<accession>A0AAV1ITZ8</accession>
<organism evidence="2 3">
    <name type="scientific">Leptosia nina</name>
    <dbReference type="NCBI Taxonomy" id="320188"/>
    <lineage>
        <taxon>Eukaryota</taxon>
        <taxon>Metazoa</taxon>
        <taxon>Ecdysozoa</taxon>
        <taxon>Arthropoda</taxon>
        <taxon>Hexapoda</taxon>
        <taxon>Insecta</taxon>
        <taxon>Pterygota</taxon>
        <taxon>Neoptera</taxon>
        <taxon>Endopterygota</taxon>
        <taxon>Lepidoptera</taxon>
        <taxon>Glossata</taxon>
        <taxon>Ditrysia</taxon>
        <taxon>Papilionoidea</taxon>
        <taxon>Pieridae</taxon>
        <taxon>Pierinae</taxon>
        <taxon>Leptosia</taxon>
    </lineage>
</organism>